<dbReference type="Proteomes" id="UP000887226">
    <property type="component" value="Unassembled WGS sequence"/>
</dbReference>
<dbReference type="EMBL" id="MU253998">
    <property type="protein sequence ID" value="KAG9243187.1"/>
    <property type="molecule type" value="Genomic_DNA"/>
</dbReference>
<gene>
    <name evidence="1" type="ORF">BJ878DRAFT_481338</name>
</gene>
<organism evidence="1 2">
    <name type="scientific">Calycina marina</name>
    <dbReference type="NCBI Taxonomy" id="1763456"/>
    <lineage>
        <taxon>Eukaryota</taxon>
        <taxon>Fungi</taxon>
        <taxon>Dikarya</taxon>
        <taxon>Ascomycota</taxon>
        <taxon>Pezizomycotina</taxon>
        <taxon>Leotiomycetes</taxon>
        <taxon>Helotiales</taxon>
        <taxon>Pezizellaceae</taxon>
        <taxon>Calycina</taxon>
    </lineage>
</organism>
<dbReference type="AlphaFoldDB" id="A0A9P7Z0P3"/>
<name>A0A9P7Z0P3_9HELO</name>
<evidence type="ECO:0000313" key="1">
    <source>
        <dbReference type="EMBL" id="KAG9243187.1"/>
    </source>
</evidence>
<comment type="caution">
    <text evidence="1">The sequence shown here is derived from an EMBL/GenBank/DDBJ whole genome shotgun (WGS) entry which is preliminary data.</text>
</comment>
<reference evidence="1" key="1">
    <citation type="journal article" date="2021" name="IMA Fungus">
        <title>Genomic characterization of three marine fungi, including Emericellopsis atlantica sp. nov. with signatures of a generalist lifestyle and marine biomass degradation.</title>
        <authorList>
            <person name="Hagestad O.C."/>
            <person name="Hou L."/>
            <person name="Andersen J.H."/>
            <person name="Hansen E.H."/>
            <person name="Altermark B."/>
            <person name="Li C."/>
            <person name="Kuhnert E."/>
            <person name="Cox R.J."/>
            <person name="Crous P.W."/>
            <person name="Spatafora J.W."/>
            <person name="Lail K."/>
            <person name="Amirebrahimi M."/>
            <person name="Lipzen A."/>
            <person name="Pangilinan J."/>
            <person name="Andreopoulos W."/>
            <person name="Hayes R.D."/>
            <person name="Ng V."/>
            <person name="Grigoriev I.V."/>
            <person name="Jackson S.A."/>
            <person name="Sutton T.D.S."/>
            <person name="Dobson A.D.W."/>
            <person name="Rama T."/>
        </authorList>
    </citation>
    <scope>NUCLEOTIDE SEQUENCE</scope>
    <source>
        <strain evidence="1">TRa3180A</strain>
    </source>
</reference>
<keyword evidence="2" id="KW-1185">Reference proteome</keyword>
<protein>
    <submittedName>
        <fullName evidence="1">Uncharacterized protein</fullName>
    </submittedName>
</protein>
<accession>A0A9P7Z0P3</accession>
<sequence length="108" mass="11802">MEQVEGTVAEGLRQLQVGAIKQVPTAAEVIDPGSELVEDILEELEIVRSIAETHNPAWDEGSGDEKEPEPHISKCEALQHLHALMRFKGAQAYVERSRSSSSATTSHL</sequence>
<proteinExistence type="predicted"/>
<evidence type="ECO:0000313" key="2">
    <source>
        <dbReference type="Proteomes" id="UP000887226"/>
    </source>
</evidence>